<comment type="subunit">
    <text evidence="15">Interacts with wg; in the Golgi. Interacts with Vps35, a component of the retromer complex; wls stability is regulated by Vps35.</text>
</comment>
<dbReference type="GO" id="GO:0045211">
    <property type="term" value="C:postsynaptic membrane"/>
    <property type="evidence" value="ECO:0007669"/>
    <property type="project" value="UniProtKB-SubCell"/>
</dbReference>
<dbReference type="PANTHER" id="PTHR13449">
    <property type="entry name" value="INTEGRAL MEMBRANE PROTEIN GPR177"/>
    <property type="match status" value="1"/>
</dbReference>
<dbReference type="GO" id="GO:0000139">
    <property type="term" value="C:Golgi membrane"/>
    <property type="evidence" value="ECO:0007669"/>
    <property type="project" value="UniProtKB-SubCell"/>
</dbReference>
<dbReference type="GO" id="GO:0006886">
    <property type="term" value="P:intracellular protein transport"/>
    <property type="evidence" value="ECO:0007669"/>
    <property type="project" value="TreeGrafter"/>
</dbReference>
<dbReference type="GO" id="GO:0010008">
    <property type="term" value="C:endosome membrane"/>
    <property type="evidence" value="ECO:0007669"/>
    <property type="project" value="UniProtKB-SubCell"/>
</dbReference>
<dbReference type="GO" id="GO:0061355">
    <property type="term" value="P:Wnt protein secretion"/>
    <property type="evidence" value="ECO:0007669"/>
    <property type="project" value="TreeGrafter"/>
</dbReference>
<dbReference type="Proteomes" id="UP001142055">
    <property type="component" value="Chromosome 3"/>
</dbReference>
<evidence type="ECO:0000259" key="20">
    <source>
        <dbReference type="Pfam" id="PF21883"/>
    </source>
</evidence>
<evidence type="ECO:0000256" key="6">
    <source>
        <dbReference type="ARBA" id="ARBA00022473"/>
    </source>
</evidence>
<dbReference type="GO" id="GO:0042734">
    <property type="term" value="C:presynaptic membrane"/>
    <property type="evidence" value="ECO:0007669"/>
    <property type="project" value="UniProtKB-SubCell"/>
</dbReference>
<evidence type="ECO:0000256" key="16">
    <source>
        <dbReference type="ARBA" id="ARBA00034104"/>
    </source>
</evidence>
<keyword evidence="7" id="KW-0879">Wnt signaling pathway</keyword>
<organism evidence="21 22">
    <name type="scientific">Blomia tropicalis</name>
    <name type="common">Mite</name>
    <dbReference type="NCBI Taxonomy" id="40697"/>
    <lineage>
        <taxon>Eukaryota</taxon>
        <taxon>Metazoa</taxon>
        <taxon>Ecdysozoa</taxon>
        <taxon>Arthropoda</taxon>
        <taxon>Chelicerata</taxon>
        <taxon>Arachnida</taxon>
        <taxon>Acari</taxon>
        <taxon>Acariformes</taxon>
        <taxon>Sarcoptiformes</taxon>
        <taxon>Astigmata</taxon>
        <taxon>Glycyphagoidea</taxon>
        <taxon>Echimyopodidae</taxon>
        <taxon>Blomia</taxon>
    </lineage>
</organism>
<evidence type="ECO:0000256" key="4">
    <source>
        <dbReference type="ARBA" id="ARBA00008148"/>
    </source>
</evidence>
<evidence type="ECO:0000256" key="3">
    <source>
        <dbReference type="ARBA" id="ARBA00004653"/>
    </source>
</evidence>
<dbReference type="GO" id="GO:0017147">
    <property type="term" value="F:Wnt-protein binding"/>
    <property type="evidence" value="ECO:0007669"/>
    <property type="project" value="InterPro"/>
</dbReference>
<evidence type="ECO:0000256" key="2">
    <source>
        <dbReference type="ARBA" id="ARBA00004477"/>
    </source>
</evidence>
<dbReference type="PANTHER" id="PTHR13449:SF2">
    <property type="entry name" value="PROTEIN WNTLESS HOMOLOG"/>
    <property type="match status" value="1"/>
</dbReference>
<name>A0A9Q0M719_BLOTA</name>
<feature type="transmembrane region" description="Helical" evidence="18">
    <location>
        <begin position="374"/>
        <end position="401"/>
    </location>
</feature>
<dbReference type="OMA" id="GQWKWDE"/>
<dbReference type="EMBL" id="JAPWDV010000003">
    <property type="protein sequence ID" value="KAJ6218525.1"/>
    <property type="molecule type" value="Genomic_DNA"/>
</dbReference>
<proteinExistence type="inferred from homology"/>
<comment type="function">
    <text evidence="14">A segment polarity gene required for wingless (wg)-dependent patterning processes, acting in both wg-sending cells and wg-target cells. In non-neuronal cells wls directs wg secretion. The wls traffic loop encompasses the Golgi, the cell surface, an endocytic compartment and a retrograde route leading back to the Golgi, and involves clathrin-mediated endocytosis and the retromer complex (a conserved protein complex consisting of Vps35 and Vps26). In neuronal cells (the larval motorneuron NMJ), the wg signal moves across the synapse via the release of wls-containing exosome-like vesicles. Postsynaptic wls is required for the trafficking of fz2 through the fz2-interacting protein Grip.</text>
</comment>
<keyword evidence="9 18" id="KW-1133">Transmembrane helix</keyword>
<dbReference type="GO" id="GO:0016055">
    <property type="term" value="P:Wnt signaling pathway"/>
    <property type="evidence" value="ECO:0007669"/>
    <property type="project" value="UniProtKB-KW"/>
</dbReference>
<comment type="caution">
    <text evidence="21">The sequence shown here is derived from an EMBL/GenBank/DDBJ whole genome shotgun (WGS) entry which is preliminary data.</text>
</comment>
<evidence type="ECO:0000256" key="12">
    <source>
        <dbReference type="ARBA" id="ARBA00023257"/>
    </source>
</evidence>
<evidence type="ECO:0000256" key="7">
    <source>
        <dbReference type="ARBA" id="ARBA00022687"/>
    </source>
</evidence>
<feature type="transmembrane region" description="Helical" evidence="18">
    <location>
        <begin position="469"/>
        <end position="494"/>
    </location>
</feature>
<feature type="transmembrane region" description="Helical" evidence="18">
    <location>
        <begin position="264"/>
        <end position="283"/>
    </location>
</feature>
<feature type="transmembrane region" description="Helical" evidence="18">
    <location>
        <begin position="14"/>
        <end position="35"/>
    </location>
</feature>
<evidence type="ECO:0000256" key="11">
    <source>
        <dbReference type="ARBA" id="ARBA00023136"/>
    </source>
</evidence>
<reference evidence="21" key="1">
    <citation type="submission" date="2022-12" db="EMBL/GenBank/DDBJ databases">
        <title>Genome assemblies of Blomia tropicalis.</title>
        <authorList>
            <person name="Cui Y."/>
        </authorList>
    </citation>
    <scope>NUCLEOTIDE SEQUENCE</scope>
    <source>
        <tissue evidence="21">Adult mites</tissue>
    </source>
</reference>
<evidence type="ECO:0000256" key="14">
    <source>
        <dbReference type="ARBA" id="ARBA00025339"/>
    </source>
</evidence>
<keyword evidence="22" id="KW-1185">Reference proteome</keyword>
<feature type="transmembrane region" description="Helical" evidence="18">
    <location>
        <begin position="429"/>
        <end position="449"/>
    </location>
</feature>
<evidence type="ECO:0000256" key="15">
    <source>
        <dbReference type="ARBA" id="ARBA00025880"/>
    </source>
</evidence>
<evidence type="ECO:0000259" key="19">
    <source>
        <dbReference type="Pfam" id="PF06664"/>
    </source>
</evidence>
<dbReference type="InterPro" id="IPR009551">
    <property type="entry name" value="Wntless"/>
</dbReference>
<evidence type="ECO:0000256" key="1">
    <source>
        <dbReference type="ARBA" id="ARBA00004337"/>
    </source>
</evidence>
<evidence type="ECO:0000313" key="21">
    <source>
        <dbReference type="EMBL" id="KAJ6218525.1"/>
    </source>
</evidence>
<evidence type="ECO:0000256" key="10">
    <source>
        <dbReference type="ARBA" id="ARBA00023034"/>
    </source>
</evidence>
<evidence type="ECO:0000256" key="18">
    <source>
        <dbReference type="SAM" id="Phobius"/>
    </source>
</evidence>
<dbReference type="AlphaFoldDB" id="A0A9Q0M719"/>
<keyword evidence="10" id="KW-0333">Golgi apparatus</keyword>
<comment type="similarity">
    <text evidence="4">Belongs to the wntless family.</text>
</comment>
<keyword evidence="11 18" id="KW-0472">Membrane</keyword>
<dbReference type="GO" id="GO:0005789">
    <property type="term" value="C:endoplasmic reticulum membrane"/>
    <property type="evidence" value="ECO:0007669"/>
    <property type="project" value="UniProtKB-SubCell"/>
</dbReference>
<comment type="subcellular location">
    <subcellularLocation>
        <location evidence="2">Endoplasmic reticulum membrane</location>
        <topology evidence="2">Multi-pass membrane protein</topology>
    </subcellularLocation>
    <subcellularLocation>
        <location evidence="1">Endosome membrane</location>
        <topology evidence="1">Multi-pass membrane protein</topology>
    </subcellularLocation>
    <subcellularLocation>
        <location evidence="3">Golgi apparatus membrane</location>
        <topology evidence="3">Multi-pass membrane protein</topology>
    </subcellularLocation>
    <subcellularLocation>
        <location evidence="16">Postsynaptic cell membrane</location>
        <topology evidence="16">Multi-pass membrane protein</topology>
    </subcellularLocation>
    <subcellularLocation>
        <location evidence="17">Presynaptic cell membrane</location>
        <topology evidence="17">Multi-pass membrane protein</topology>
    </subcellularLocation>
</comment>
<feature type="transmembrane region" description="Helical" evidence="18">
    <location>
        <begin position="303"/>
        <end position="323"/>
    </location>
</feature>
<accession>A0A9Q0M719</accession>
<keyword evidence="12" id="KW-0628">Postsynaptic cell membrane</keyword>
<evidence type="ECO:0000256" key="8">
    <source>
        <dbReference type="ARBA" id="ARBA00022692"/>
    </source>
</evidence>
<keyword evidence="8 18" id="KW-0812">Transmembrane</keyword>
<feature type="domain" description="Wntless GOLD" evidence="20">
    <location>
        <begin position="72"/>
        <end position="225"/>
    </location>
</feature>
<dbReference type="InterPro" id="IPR053936">
    <property type="entry name" value="WLS_GOLD"/>
</dbReference>
<dbReference type="Pfam" id="PF21883">
    <property type="entry name" value="WLS_GOLD"/>
    <property type="match status" value="1"/>
</dbReference>
<evidence type="ECO:0000256" key="9">
    <source>
        <dbReference type="ARBA" id="ARBA00022989"/>
    </source>
</evidence>
<evidence type="ECO:0000256" key="17">
    <source>
        <dbReference type="ARBA" id="ARBA00034107"/>
    </source>
</evidence>
<sequence>MSGTILENLSNRKLIGVLTTIFTIQLASFIIGAFITPAPSSPEQYIANQCVAENSSQFSVVRDESNGPINCKTPQPHEQGNITFVFQMPLPRSGISLDYSRWMQNMLTLIIPEVLYDTRISGDSPPGDQFINASVVLNVRLGVRNIGDKTWKEYYRKDNLKRTITCRIDGHKRKQGINYDCDLIQLFELQSLYYDFYLINLQFVSNEKSSNFGFLSNLWMVAIHQNGGFTKIWLALKLFFTFITLTTLWWYWNRLTQLGRDTNLLEKTLIMLGLGITQLNVPIEYLSLWFDIEFMSFLCDIRQGIFHCSLLIFWIIFIGEHLLDDVRRVGLASYNKQLFTILIAYISLFIFESTERGIQVVDPFYSIWEVNSNFAMICITITVLFAIGYFIFLSYHLWLAFRNISTKQQSLPSMPTARRLIYKGVIYRFKFLLIFTFVCATSTVVAYIMGQVSEDQWYWDDQRSFMSSLQWSSAMFTTVFALWNCYVITLLILYAPSHKGLDTDGDEMAVEFTRLTDNDRLGEPTARISYSTRSKRSLLEEIATKQNIG</sequence>
<evidence type="ECO:0000313" key="22">
    <source>
        <dbReference type="Proteomes" id="UP001142055"/>
    </source>
</evidence>
<feature type="domain" description="Wntless-like transmembrane" evidence="19">
    <location>
        <begin position="226"/>
        <end position="498"/>
    </location>
</feature>
<feature type="transmembrane region" description="Helical" evidence="18">
    <location>
        <begin position="335"/>
        <end position="354"/>
    </location>
</feature>
<dbReference type="Pfam" id="PF06664">
    <property type="entry name" value="WLS-like_TM"/>
    <property type="match status" value="1"/>
</dbReference>
<evidence type="ECO:0000256" key="13">
    <source>
        <dbReference type="ARBA" id="ARBA00023273"/>
    </source>
</evidence>
<keyword evidence="12" id="KW-0770">Synapse</keyword>
<dbReference type="InterPro" id="IPR047843">
    <property type="entry name" value="WLS-like_TM"/>
</dbReference>
<feature type="transmembrane region" description="Helical" evidence="18">
    <location>
        <begin position="232"/>
        <end position="252"/>
    </location>
</feature>
<keyword evidence="13" id="KW-0966">Cell projection</keyword>
<keyword evidence="6" id="KW-0217">Developmental protein</keyword>
<gene>
    <name evidence="21" type="ORF">RDWZM_009682</name>
</gene>
<protein>
    <recommendedName>
        <fullName evidence="5">Protein wntless</fullName>
    </recommendedName>
</protein>
<evidence type="ECO:0000256" key="5">
    <source>
        <dbReference type="ARBA" id="ARBA00015887"/>
    </source>
</evidence>